<dbReference type="EMBL" id="JAIXMP010000029">
    <property type="protein sequence ID" value="KAI9251790.1"/>
    <property type="molecule type" value="Genomic_DNA"/>
</dbReference>
<reference evidence="1" key="1">
    <citation type="journal article" date="2022" name="IScience">
        <title>Evolution of zygomycete secretomes and the origins of terrestrial fungal ecologies.</title>
        <authorList>
            <person name="Chang Y."/>
            <person name="Wang Y."/>
            <person name="Mondo S."/>
            <person name="Ahrendt S."/>
            <person name="Andreopoulos W."/>
            <person name="Barry K."/>
            <person name="Beard J."/>
            <person name="Benny G.L."/>
            <person name="Blankenship S."/>
            <person name="Bonito G."/>
            <person name="Cuomo C."/>
            <person name="Desiro A."/>
            <person name="Gervers K.A."/>
            <person name="Hundley H."/>
            <person name="Kuo A."/>
            <person name="LaButti K."/>
            <person name="Lang B.F."/>
            <person name="Lipzen A."/>
            <person name="O'Donnell K."/>
            <person name="Pangilinan J."/>
            <person name="Reynolds N."/>
            <person name="Sandor L."/>
            <person name="Smith M.E."/>
            <person name="Tsang A."/>
            <person name="Grigoriev I.V."/>
            <person name="Stajich J.E."/>
            <person name="Spatafora J.W."/>
        </authorList>
    </citation>
    <scope>NUCLEOTIDE SEQUENCE</scope>
    <source>
        <strain evidence="1">RSA 2281</strain>
    </source>
</reference>
<dbReference type="PANTHER" id="PTHR13318">
    <property type="entry name" value="PARTNER OF PAIRED, ISOFORM B-RELATED"/>
    <property type="match status" value="1"/>
</dbReference>
<evidence type="ECO:0008006" key="3">
    <source>
        <dbReference type="Google" id="ProtNLM"/>
    </source>
</evidence>
<evidence type="ECO:0000313" key="1">
    <source>
        <dbReference type="EMBL" id="KAI9251790.1"/>
    </source>
</evidence>
<dbReference type="GO" id="GO:0031146">
    <property type="term" value="P:SCF-dependent proteasomal ubiquitin-dependent protein catabolic process"/>
    <property type="evidence" value="ECO:0007669"/>
    <property type="project" value="TreeGrafter"/>
</dbReference>
<sequence>MLAQQEASRIDFVKLLPIELLSPIFKNIVDSEYHDCTTIGNCLMVSSTWRFHILKSCSTIWQAVHVGEKNTRGSHRVCSIMPQVMHWVEDLNLLCSFQPMLSRYYELLNNGDFTSLKSLSLKGQATLVMHGERYSVLQKLVKNNHTINSLCIESNSDHYHALLSNILLICSRITHLVFKAKTSVSIGYLPLHFRSCLVSLHLEAPNILHDQLEWMIGMCPNLRYLSINKIVDNATLASLRQQAPHLHSVSYNMGRLDHIIKKHRQKNVMENSKKRKDGLRHFYIGSDESLGPYSFDVDEMKAYIDTHCETLQELRINFPSNGPSYTIQSQHQLQLVNSNENDIIYSQLLSLDCCDLVIHRNDRFNYNALVADIIEHSPILERLTLDYLYFPSTLFYAFAHKENHSRKNSLRELVLKRMTFTSRSTYAFEAFVKAQTNQPTLETIVLDACPNFSDERLVDLVEIPTLCKLVMKDQYSLTTSGLCDMANKAAMHHSLQVIKIKGLSTNTLDFKSVLTELANVKSLVHVEVDPSYDDPYPLMSGPFFSNLMLGMQKLVDTSNSIRVIHIKGYAMKHWAYQHREMTLLLKTRAHAKSITINGLE</sequence>
<reference evidence="1" key="2">
    <citation type="submission" date="2023-02" db="EMBL/GenBank/DDBJ databases">
        <authorList>
            <consortium name="DOE Joint Genome Institute"/>
            <person name="Mondo S.J."/>
            <person name="Chang Y."/>
            <person name="Wang Y."/>
            <person name="Ahrendt S."/>
            <person name="Andreopoulos W."/>
            <person name="Barry K."/>
            <person name="Beard J."/>
            <person name="Benny G.L."/>
            <person name="Blankenship S."/>
            <person name="Bonito G."/>
            <person name="Cuomo C."/>
            <person name="Desiro A."/>
            <person name="Gervers K.A."/>
            <person name="Hundley H."/>
            <person name="Kuo A."/>
            <person name="LaButti K."/>
            <person name="Lang B.F."/>
            <person name="Lipzen A."/>
            <person name="O'Donnell K."/>
            <person name="Pangilinan J."/>
            <person name="Reynolds N."/>
            <person name="Sandor L."/>
            <person name="Smith M.W."/>
            <person name="Tsang A."/>
            <person name="Grigoriev I.V."/>
            <person name="Stajich J.E."/>
            <person name="Spatafora J.W."/>
        </authorList>
    </citation>
    <scope>NUCLEOTIDE SEQUENCE</scope>
    <source>
        <strain evidence="1">RSA 2281</strain>
    </source>
</reference>
<dbReference type="SUPFAM" id="SSF52047">
    <property type="entry name" value="RNI-like"/>
    <property type="match status" value="1"/>
</dbReference>
<dbReference type="AlphaFoldDB" id="A0AAD5PAA5"/>
<evidence type="ECO:0000313" key="2">
    <source>
        <dbReference type="Proteomes" id="UP001209540"/>
    </source>
</evidence>
<dbReference type="Gene3D" id="3.80.10.10">
    <property type="entry name" value="Ribonuclease Inhibitor"/>
    <property type="match status" value="2"/>
</dbReference>
<dbReference type="GO" id="GO:0019005">
    <property type="term" value="C:SCF ubiquitin ligase complex"/>
    <property type="evidence" value="ECO:0007669"/>
    <property type="project" value="TreeGrafter"/>
</dbReference>
<keyword evidence="2" id="KW-1185">Reference proteome</keyword>
<organism evidence="1 2">
    <name type="scientific">Phascolomyces articulosus</name>
    <dbReference type="NCBI Taxonomy" id="60185"/>
    <lineage>
        <taxon>Eukaryota</taxon>
        <taxon>Fungi</taxon>
        <taxon>Fungi incertae sedis</taxon>
        <taxon>Mucoromycota</taxon>
        <taxon>Mucoromycotina</taxon>
        <taxon>Mucoromycetes</taxon>
        <taxon>Mucorales</taxon>
        <taxon>Lichtheimiaceae</taxon>
        <taxon>Phascolomyces</taxon>
    </lineage>
</organism>
<proteinExistence type="predicted"/>
<accession>A0AAD5PAA5</accession>
<gene>
    <name evidence="1" type="ORF">BDA99DRAFT_574982</name>
</gene>
<dbReference type="InterPro" id="IPR032675">
    <property type="entry name" value="LRR_dom_sf"/>
</dbReference>
<comment type="caution">
    <text evidence="1">The sequence shown here is derived from an EMBL/GenBank/DDBJ whole genome shotgun (WGS) entry which is preliminary data.</text>
</comment>
<protein>
    <recommendedName>
        <fullName evidence="3">F-box domain-containing protein</fullName>
    </recommendedName>
</protein>
<dbReference type="Proteomes" id="UP001209540">
    <property type="component" value="Unassembled WGS sequence"/>
</dbReference>
<name>A0AAD5PAA5_9FUNG</name>